<dbReference type="Proteomes" id="UP000317369">
    <property type="component" value="Chromosome"/>
</dbReference>
<dbReference type="SUPFAM" id="SSF51230">
    <property type="entry name" value="Single hybrid motif"/>
    <property type="match status" value="1"/>
</dbReference>
<evidence type="ECO:0000259" key="5">
    <source>
        <dbReference type="PROSITE" id="PS50968"/>
    </source>
</evidence>
<dbReference type="RefSeq" id="WP_145076007.1">
    <property type="nucleotide sequence ID" value="NZ_CP036425.1"/>
</dbReference>
<dbReference type="GO" id="GO:0009249">
    <property type="term" value="P:protein lipoylation"/>
    <property type="evidence" value="ECO:0007669"/>
    <property type="project" value="TreeGrafter"/>
</dbReference>
<dbReference type="OrthoDB" id="9796712at2"/>
<dbReference type="PANTHER" id="PTHR11715:SF3">
    <property type="entry name" value="GLYCINE CLEAVAGE SYSTEM H PROTEIN-RELATED"/>
    <property type="match status" value="1"/>
</dbReference>
<comment type="subunit">
    <text evidence="3">The glycine cleavage system is composed of four proteins: P, T, L and H.</text>
</comment>
<dbReference type="AlphaFoldDB" id="A0A517YSL3"/>
<dbReference type="Pfam" id="PF01597">
    <property type="entry name" value="GCV_H"/>
    <property type="match status" value="1"/>
</dbReference>
<dbReference type="InterPro" id="IPR011053">
    <property type="entry name" value="Single_hybrid_motif"/>
</dbReference>
<dbReference type="NCBIfam" id="TIGR00527">
    <property type="entry name" value="gcvH"/>
    <property type="match status" value="1"/>
</dbReference>
<protein>
    <recommendedName>
        <fullName evidence="3">Glycine cleavage system H protein</fullName>
    </recommendedName>
</protein>
<dbReference type="KEGG" id="pcor:KS4_12700"/>
<dbReference type="CDD" id="cd06848">
    <property type="entry name" value="GCS_H"/>
    <property type="match status" value="1"/>
</dbReference>
<comment type="function">
    <text evidence="3">The glycine cleavage system catalyzes the degradation of glycine. The H protein shuttles the methylamine group of glycine from the P protein to the T protein.</text>
</comment>
<sequence length="125" mass="13373">MSSPADCRYLESHEWHKLEGDVVTLGISQFAVEELTDITYVEALVQEGAVSKGDSVAEVESVKATSEIYTGIDGEVIAVNQEVIDNPSLINEDPFGKGWLLKIKVSDAGQLDGLLSAADYDAQAG</sequence>
<dbReference type="PROSITE" id="PS50968">
    <property type="entry name" value="BIOTINYL_LIPOYL"/>
    <property type="match status" value="1"/>
</dbReference>
<dbReference type="InterPro" id="IPR033753">
    <property type="entry name" value="GCV_H/Fam206"/>
</dbReference>
<evidence type="ECO:0000256" key="3">
    <source>
        <dbReference type="HAMAP-Rule" id="MF_00272"/>
    </source>
</evidence>
<evidence type="ECO:0000313" key="6">
    <source>
        <dbReference type="EMBL" id="QDU33225.1"/>
    </source>
</evidence>
<comment type="similarity">
    <text evidence="1 3">Belongs to the GcvH family.</text>
</comment>
<dbReference type="EMBL" id="CP036425">
    <property type="protein sequence ID" value="QDU33225.1"/>
    <property type="molecule type" value="Genomic_DNA"/>
</dbReference>
<dbReference type="HAMAP" id="MF_00272">
    <property type="entry name" value="GcvH"/>
    <property type="match status" value="1"/>
</dbReference>
<gene>
    <name evidence="3 6" type="primary">gcvH</name>
    <name evidence="6" type="ORF">KS4_12700</name>
</gene>
<organism evidence="6 7">
    <name type="scientific">Poriferisphaera corsica</name>
    <dbReference type="NCBI Taxonomy" id="2528020"/>
    <lineage>
        <taxon>Bacteria</taxon>
        <taxon>Pseudomonadati</taxon>
        <taxon>Planctomycetota</taxon>
        <taxon>Phycisphaerae</taxon>
        <taxon>Phycisphaerales</taxon>
        <taxon>Phycisphaeraceae</taxon>
        <taxon>Poriferisphaera</taxon>
    </lineage>
</organism>
<dbReference type="PANTHER" id="PTHR11715">
    <property type="entry name" value="GLYCINE CLEAVAGE SYSTEM H PROTEIN"/>
    <property type="match status" value="1"/>
</dbReference>
<keyword evidence="2 3" id="KW-0450">Lipoyl</keyword>
<dbReference type="GO" id="GO:0019464">
    <property type="term" value="P:glycine decarboxylation via glycine cleavage system"/>
    <property type="evidence" value="ECO:0007669"/>
    <property type="project" value="UniProtKB-UniRule"/>
</dbReference>
<name>A0A517YSL3_9BACT</name>
<evidence type="ECO:0000256" key="4">
    <source>
        <dbReference type="PIRSR" id="PIRSR617453-50"/>
    </source>
</evidence>
<dbReference type="InterPro" id="IPR000089">
    <property type="entry name" value="Biotin_lipoyl"/>
</dbReference>
<feature type="domain" description="Lipoyl-binding" evidence="5">
    <location>
        <begin position="22"/>
        <end position="104"/>
    </location>
</feature>
<proteinExistence type="inferred from homology"/>
<comment type="cofactor">
    <cofactor evidence="3">
        <name>(R)-lipoate</name>
        <dbReference type="ChEBI" id="CHEBI:83088"/>
    </cofactor>
    <text evidence="3">Binds 1 lipoyl cofactor covalently.</text>
</comment>
<evidence type="ECO:0000256" key="1">
    <source>
        <dbReference type="ARBA" id="ARBA00009249"/>
    </source>
</evidence>
<dbReference type="Gene3D" id="2.40.50.100">
    <property type="match status" value="1"/>
</dbReference>
<evidence type="ECO:0000313" key="7">
    <source>
        <dbReference type="Proteomes" id="UP000317369"/>
    </source>
</evidence>
<dbReference type="InterPro" id="IPR017453">
    <property type="entry name" value="GCV_H_sub"/>
</dbReference>
<keyword evidence="7" id="KW-1185">Reference proteome</keyword>
<dbReference type="InterPro" id="IPR002930">
    <property type="entry name" value="GCV_H"/>
</dbReference>
<dbReference type="NCBIfam" id="NF002270">
    <property type="entry name" value="PRK01202.1"/>
    <property type="match status" value="1"/>
</dbReference>
<dbReference type="GO" id="GO:0005829">
    <property type="term" value="C:cytosol"/>
    <property type="evidence" value="ECO:0007669"/>
    <property type="project" value="TreeGrafter"/>
</dbReference>
<evidence type="ECO:0000256" key="2">
    <source>
        <dbReference type="ARBA" id="ARBA00022823"/>
    </source>
</evidence>
<reference evidence="6 7" key="1">
    <citation type="submission" date="2019-02" db="EMBL/GenBank/DDBJ databases">
        <title>Deep-cultivation of Planctomycetes and their phenomic and genomic characterization uncovers novel biology.</title>
        <authorList>
            <person name="Wiegand S."/>
            <person name="Jogler M."/>
            <person name="Boedeker C."/>
            <person name="Pinto D."/>
            <person name="Vollmers J."/>
            <person name="Rivas-Marin E."/>
            <person name="Kohn T."/>
            <person name="Peeters S.H."/>
            <person name="Heuer A."/>
            <person name="Rast P."/>
            <person name="Oberbeckmann S."/>
            <person name="Bunk B."/>
            <person name="Jeske O."/>
            <person name="Meyerdierks A."/>
            <person name="Storesund J.E."/>
            <person name="Kallscheuer N."/>
            <person name="Luecker S."/>
            <person name="Lage O.M."/>
            <person name="Pohl T."/>
            <person name="Merkel B.J."/>
            <person name="Hornburger P."/>
            <person name="Mueller R.-W."/>
            <person name="Bruemmer F."/>
            <person name="Labrenz M."/>
            <person name="Spormann A.M."/>
            <person name="Op den Camp H."/>
            <person name="Overmann J."/>
            <person name="Amann R."/>
            <person name="Jetten M.S.M."/>
            <person name="Mascher T."/>
            <person name="Medema M.H."/>
            <person name="Devos D.P."/>
            <person name="Kaster A.-K."/>
            <person name="Ovreas L."/>
            <person name="Rohde M."/>
            <person name="Galperin M.Y."/>
            <person name="Jogler C."/>
        </authorList>
    </citation>
    <scope>NUCLEOTIDE SEQUENCE [LARGE SCALE GENOMIC DNA]</scope>
    <source>
        <strain evidence="6 7">KS4</strain>
    </source>
</reference>
<accession>A0A517YSL3</accession>
<dbReference type="GO" id="GO:0005960">
    <property type="term" value="C:glycine cleavage complex"/>
    <property type="evidence" value="ECO:0007669"/>
    <property type="project" value="InterPro"/>
</dbReference>
<feature type="modified residue" description="N6-lipoyllysine" evidence="3 4">
    <location>
        <position position="63"/>
    </location>
</feature>